<dbReference type="AlphaFoldDB" id="A0AA89C821"/>
<dbReference type="PROSITE" id="PS50157">
    <property type="entry name" value="ZINC_FINGER_C2H2_2"/>
    <property type="match status" value="1"/>
</dbReference>
<evidence type="ECO:0000259" key="3">
    <source>
        <dbReference type="PROSITE" id="PS50157"/>
    </source>
</evidence>
<dbReference type="GO" id="GO:0006357">
    <property type="term" value="P:regulation of transcription by RNA polymerase II"/>
    <property type="evidence" value="ECO:0007669"/>
    <property type="project" value="TreeGrafter"/>
</dbReference>
<feature type="compositionally biased region" description="Basic and acidic residues" evidence="2">
    <location>
        <begin position="266"/>
        <end position="277"/>
    </location>
</feature>
<organism evidence="4 5">
    <name type="scientific">Pinctada imbricata</name>
    <name type="common">Atlantic pearl-oyster</name>
    <name type="synonym">Pinctada martensii</name>
    <dbReference type="NCBI Taxonomy" id="66713"/>
    <lineage>
        <taxon>Eukaryota</taxon>
        <taxon>Metazoa</taxon>
        <taxon>Spiralia</taxon>
        <taxon>Lophotrochozoa</taxon>
        <taxon>Mollusca</taxon>
        <taxon>Bivalvia</taxon>
        <taxon>Autobranchia</taxon>
        <taxon>Pteriomorphia</taxon>
        <taxon>Pterioida</taxon>
        <taxon>Pterioidea</taxon>
        <taxon>Pteriidae</taxon>
        <taxon>Pinctada</taxon>
    </lineage>
</organism>
<evidence type="ECO:0000256" key="1">
    <source>
        <dbReference type="PROSITE-ProRule" id="PRU00042"/>
    </source>
</evidence>
<gene>
    <name evidence="4" type="ORF">FSP39_023522</name>
</gene>
<feature type="compositionally biased region" description="Polar residues" evidence="2">
    <location>
        <begin position="424"/>
        <end position="433"/>
    </location>
</feature>
<comment type="caution">
    <text evidence="4">The sequence shown here is derived from an EMBL/GenBank/DDBJ whole genome shotgun (WGS) entry which is preliminary data.</text>
</comment>
<dbReference type="GO" id="GO:0005634">
    <property type="term" value="C:nucleus"/>
    <property type="evidence" value="ECO:0007669"/>
    <property type="project" value="TreeGrafter"/>
</dbReference>
<feature type="compositionally biased region" description="Acidic residues" evidence="2">
    <location>
        <begin position="347"/>
        <end position="357"/>
    </location>
</feature>
<keyword evidence="5" id="KW-1185">Reference proteome</keyword>
<feature type="compositionally biased region" description="Low complexity" evidence="2">
    <location>
        <begin position="289"/>
        <end position="298"/>
    </location>
</feature>
<accession>A0AA89C821</accession>
<feature type="domain" description="C2H2-type" evidence="3">
    <location>
        <begin position="301"/>
        <end position="331"/>
    </location>
</feature>
<evidence type="ECO:0000313" key="4">
    <source>
        <dbReference type="EMBL" id="KAK3098835.1"/>
    </source>
</evidence>
<dbReference type="InterPro" id="IPR040010">
    <property type="entry name" value="ZN608/ZN609"/>
</dbReference>
<feature type="region of interest" description="Disordered" evidence="2">
    <location>
        <begin position="395"/>
        <end position="433"/>
    </location>
</feature>
<dbReference type="PROSITE" id="PS00028">
    <property type="entry name" value="ZINC_FINGER_C2H2_1"/>
    <property type="match status" value="1"/>
</dbReference>
<keyword evidence="1" id="KW-0862">Zinc</keyword>
<keyword evidence="1" id="KW-0863">Zinc-finger</keyword>
<evidence type="ECO:0000313" key="5">
    <source>
        <dbReference type="Proteomes" id="UP001186944"/>
    </source>
</evidence>
<dbReference type="GO" id="GO:0008270">
    <property type="term" value="F:zinc ion binding"/>
    <property type="evidence" value="ECO:0007669"/>
    <property type="project" value="UniProtKB-KW"/>
</dbReference>
<feature type="region of interest" description="Disordered" evidence="2">
    <location>
        <begin position="181"/>
        <end position="299"/>
    </location>
</feature>
<dbReference type="Proteomes" id="UP001186944">
    <property type="component" value="Unassembled WGS sequence"/>
</dbReference>
<feature type="region of interest" description="Disordered" evidence="2">
    <location>
        <begin position="321"/>
        <end position="370"/>
    </location>
</feature>
<feature type="compositionally biased region" description="Polar residues" evidence="2">
    <location>
        <begin position="236"/>
        <end position="256"/>
    </location>
</feature>
<proteinExistence type="predicted"/>
<sequence length="564" mass="61218">MDLRLMVPHQRKLKVRQTRRSHQRQKGCTAKTVSTRRVKEEKEVSLSSLAAVSTTLDAAFSQVSLEPKQAENAPGRKDALPDPYEFNAKVEDGIGVPVKKIKSEKDKVDGHVTDATVDRCVGTELRHVGTEMDPDCLGPCDPGTQVTLDGIVWQETDAGVLVVNVTWRGKTYVGTLLDATKHDWAPPRPNCDSPISDFETRTPKGRAKRGRGASVGTPVNDKLLEGRKLRKGRRGSSVNSNTFQAPPSPAKSDTGTPSGGVKRKGRPQENDPTEKANKRSRSCSRGTPSNESSNSNTSVMLECPEPNCNKKYKDSNALKYHQSHKHNSSSLINVDGDDDSRDNCLDNNEDSMLDDVDSNIGDGAQSDVNVNTATDGKVDIENMEEDSVCSSSVNMTRKRCDEESTEKESECKDKKSENTKEETSANNKCVSDSATEIQKQKKDTANTSVISPISVQQPVNVTIAAATPFHIVPTPVPSFGGTLSTTKPGSTVQSSPIPATIVTATPIQSAIPITVTATTPQMLDIKHDHNKPTEKLIRPKSTVNRPIMPSNMIALTTTVNVTHF</sequence>
<dbReference type="EMBL" id="VSWD01000007">
    <property type="protein sequence ID" value="KAK3098835.1"/>
    <property type="molecule type" value="Genomic_DNA"/>
</dbReference>
<dbReference type="InterPro" id="IPR013087">
    <property type="entry name" value="Znf_C2H2_type"/>
</dbReference>
<evidence type="ECO:0000256" key="2">
    <source>
        <dbReference type="SAM" id="MobiDB-lite"/>
    </source>
</evidence>
<protein>
    <recommendedName>
        <fullName evidence="3">C2H2-type domain-containing protein</fullName>
    </recommendedName>
</protein>
<feature type="compositionally biased region" description="Basic and acidic residues" evidence="2">
    <location>
        <begin position="398"/>
        <end position="423"/>
    </location>
</feature>
<dbReference type="PANTHER" id="PTHR21564:SF5">
    <property type="entry name" value="SCRIBBLER, ISOFORM J"/>
    <property type="match status" value="1"/>
</dbReference>
<reference evidence="4" key="1">
    <citation type="submission" date="2019-08" db="EMBL/GenBank/DDBJ databases">
        <title>The improved chromosome-level genome for the pearl oyster Pinctada fucata martensii using PacBio sequencing and Hi-C.</title>
        <authorList>
            <person name="Zheng Z."/>
        </authorList>
    </citation>
    <scope>NUCLEOTIDE SEQUENCE</scope>
    <source>
        <strain evidence="4">ZZ-2019</strain>
        <tissue evidence="4">Adductor muscle</tissue>
    </source>
</reference>
<name>A0AA89C821_PINIB</name>
<dbReference type="PANTHER" id="PTHR21564">
    <property type="entry name" value="BRAKELESS PROTEIN"/>
    <property type="match status" value="1"/>
</dbReference>
<keyword evidence="1" id="KW-0479">Metal-binding</keyword>